<dbReference type="RefSeq" id="XP_056056393.1">
    <property type="nucleotide sequence ID" value="XM_056201764.1"/>
</dbReference>
<dbReference type="GeneID" id="80895732"/>
<dbReference type="InterPro" id="IPR016169">
    <property type="entry name" value="FAD-bd_PCMH_sub2"/>
</dbReference>
<reference evidence="4" key="1">
    <citation type="journal article" date="2023" name="Access Microbiol">
        <title>De-novo genome assembly for Akanthomyces muscarius, a biocontrol agent of insect agricultural pests.</title>
        <authorList>
            <person name="Erdos Z."/>
            <person name="Studholme D.J."/>
            <person name="Raymond B."/>
            <person name="Sharma M."/>
        </authorList>
    </citation>
    <scope>NUCLEOTIDE SEQUENCE</scope>
    <source>
        <strain evidence="4">Ve6</strain>
    </source>
</reference>
<gene>
    <name evidence="4" type="ORF">LMH87_008573</name>
</gene>
<evidence type="ECO:0000313" key="4">
    <source>
        <dbReference type="EMBL" id="KAJ4158026.1"/>
    </source>
</evidence>
<dbReference type="PROSITE" id="PS51387">
    <property type="entry name" value="FAD_PCMH"/>
    <property type="match status" value="1"/>
</dbReference>
<dbReference type="PANTHER" id="PTHR13878">
    <property type="entry name" value="GULONOLACTONE OXIDASE"/>
    <property type="match status" value="1"/>
</dbReference>
<organism evidence="4 5">
    <name type="scientific">Akanthomyces muscarius</name>
    <name type="common">Entomopathogenic fungus</name>
    <name type="synonym">Lecanicillium muscarium</name>
    <dbReference type="NCBI Taxonomy" id="2231603"/>
    <lineage>
        <taxon>Eukaryota</taxon>
        <taxon>Fungi</taxon>
        <taxon>Dikarya</taxon>
        <taxon>Ascomycota</taxon>
        <taxon>Pezizomycotina</taxon>
        <taxon>Sordariomycetes</taxon>
        <taxon>Hypocreomycetidae</taxon>
        <taxon>Hypocreales</taxon>
        <taxon>Cordycipitaceae</taxon>
        <taxon>Akanthomyces</taxon>
    </lineage>
</organism>
<protein>
    <recommendedName>
        <fullName evidence="3">FAD-binding PCMH-type domain-containing protein</fullName>
    </recommendedName>
</protein>
<dbReference type="EMBL" id="JAJHUN010000006">
    <property type="protein sequence ID" value="KAJ4158026.1"/>
    <property type="molecule type" value="Genomic_DNA"/>
</dbReference>
<dbReference type="GO" id="GO:0016491">
    <property type="term" value="F:oxidoreductase activity"/>
    <property type="evidence" value="ECO:0007669"/>
    <property type="project" value="UniProtKB-KW"/>
</dbReference>
<dbReference type="InterPro" id="IPR016166">
    <property type="entry name" value="FAD-bd_PCMH"/>
</dbReference>
<evidence type="ECO:0000256" key="1">
    <source>
        <dbReference type="ARBA" id="ARBA00005466"/>
    </source>
</evidence>
<dbReference type="AlphaFoldDB" id="A0A9W8QGL7"/>
<dbReference type="InterPro" id="IPR006094">
    <property type="entry name" value="Oxid_FAD_bind_N"/>
</dbReference>
<keyword evidence="5" id="KW-1185">Reference proteome</keyword>
<dbReference type="InterPro" id="IPR050432">
    <property type="entry name" value="FAD-linked_Oxidoreductases_BP"/>
</dbReference>
<evidence type="ECO:0000313" key="5">
    <source>
        <dbReference type="Proteomes" id="UP001144673"/>
    </source>
</evidence>
<evidence type="ECO:0000256" key="2">
    <source>
        <dbReference type="ARBA" id="ARBA00023002"/>
    </source>
</evidence>
<dbReference type="GO" id="GO:0071949">
    <property type="term" value="F:FAD binding"/>
    <property type="evidence" value="ECO:0007669"/>
    <property type="project" value="InterPro"/>
</dbReference>
<name>A0A9W8QGL7_AKAMU</name>
<dbReference type="Proteomes" id="UP001144673">
    <property type="component" value="Unassembled WGS sequence"/>
</dbReference>
<dbReference type="InterPro" id="IPR012951">
    <property type="entry name" value="BBE"/>
</dbReference>
<sequence length="648" mass="70100">MHCQIRSADSAHHSKNGIVQGATRLQAWRCSRSSTCGGHSHTLCLKDHKQALSKFTQHEIDEKCRRRNAAGLSLWSYLANNKRRIALSMQAQRPVLAVAKPPVAHVCHNPGYDAAACNASRALSESSVWRDENPGAVQWTNWEAWPERNETCSFDLSRDVPCRQGRVSLFSVVAETAQHIQGAVRFAATHNVRLAIKNTGHCFLGRSSAPESLQIATYKMKKMDFVDDFVPEGSRNNQSMGSAVTLGAGVVLMDIYTETAKRNLTAVVGLSHTVGAAGGYIQGGGHSPLGPWKGMASDNALQFEVVTADGKLLVANEYQNRDLFWALRGGGGGTFGVVVSVTIRTFPDVPALALMSDIALPGPADDRFWDILAGLHQRLPALADAGGSGYYFFLPNSVQNGQSTASITIAMFFANKTDQAPIAKIADGFIQDAQKSAPGANYTLQLAPTLGGSIAYELAKTPYDPTGGIAITGSRLISRNLLSQKDGAQRLGKALRDIYEGSGNRTGYTGHFIADGAVAQNAGEIKSALNPAWRKTITHIAFGRDWAPNATLAEQRAVQDRLTNAEIPILKGLEEGMGAYLNEADAFEAGFQESFWGENYARLYRIKQHIDPKGLFIARRGVGSEDWDAEGLCRVRKPSTSDGTQLRL</sequence>
<dbReference type="Pfam" id="PF01565">
    <property type="entry name" value="FAD_binding_4"/>
    <property type="match status" value="1"/>
</dbReference>
<dbReference type="InterPro" id="IPR036318">
    <property type="entry name" value="FAD-bd_PCMH-like_sf"/>
</dbReference>
<evidence type="ECO:0000259" key="3">
    <source>
        <dbReference type="PROSITE" id="PS51387"/>
    </source>
</evidence>
<accession>A0A9W8QGL7</accession>
<dbReference type="SUPFAM" id="SSF56176">
    <property type="entry name" value="FAD-binding/transporter-associated domain-like"/>
    <property type="match status" value="1"/>
</dbReference>
<dbReference type="KEGG" id="amus:LMH87_008573"/>
<keyword evidence="2" id="KW-0560">Oxidoreductase</keyword>
<comment type="caution">
    <text evidence="4">The sequence shown here is derived from an EMBL/GenBank/DDBJ whole genome shotgun (WGS) entry which is preliminary data.</text>
</comment>
<comment type="similarity">
    <text evidence="1">Belongs to the oxygen-dependent FAD-linked oxidoreductase family.</text>
</comment>
<dbReference type="Pfam" id="PF08031">
    <property type="entry name" value="BBE"/>
    <property type="match status" value="1"/>
</dbReference>
<proteinExistence type="inferred from homology"/>
<feature type="domain" description="FAD-binding PCMH-type" evidence="3">
    <location>
        <begin position="162"/>
        <end position="348"/>
    </location>
</feature>
<dbReference type="PANTHER" id="PTHR13878:SF155">
    <property type="entry name" value="ALCOHOL OXIDASE, PUTATIVE (AFU_ORTHOLOGUE AFUA_4G00430)-RELATED"/>
    <property type="match status" value="1"/>
</dbReference>
<dbReference type="Gene3D" id="3.30.465.10">
    <property type="match status" value="2"/>
</dbReference>